<evidence type="ECO:0000313" key="4">
    <source>
        <dbReference type="EMBL" id="EUN21609.1"/>
    </source>
</evidence>
<dbReference type="InterPro" id="IPR056884">
    <property type="entry name" value="NPHP3-like_N"/>
</dbReference>
<keyword evidence="5" id="KW-1185">Reference proteome</keyword>
<feature type="domain" description="NACHT" evidence="3">
    <location>
        <begin position="290"/>
        <end position="418"/>
    </location>
</feature>
<dbReference type="InterPro" id="IPR015943">
    <property type="entry name" value="WD40/YVTN_repeat-like_dom_sf"/>
</dbReference>
<organism evidence="4 5">
    <name type="scientific">Bipolaris victoriae (strain FI3)</name>
    <name type="common">Victoria blight of oats agent</name>
    <name type="synonym">Cochliobolus victoriae</name>
    <dbReference type="NCBI Taxonomy" id="930091"/>
    <lineage>
        <taxon>Eukaryota</taxon>
        <taxon>Fungi</taxon>
        <taxon>Dikarya</taxon>
        <taxon>Ascomycota</taxon>
        <taxon>Pezizomycotina</taxon>
        <taxon>Dothideomycetes</taxon>
        <taxon>Pleosporomycetidae</taxon>
        <taxon>Pleosporales</taxon>
        <taxon>Pleosporineae</taxon>
        <taxon>Pleosporaceae</taxon>
        <taxon>Bipolaris</taxon>
    </lineage>
</organism>
<dbReference type="InterPro" id="IPR001680">
    <property type="entry name" value="WD40_rpt"/>
</dbReference>
<dbReference type="Pfam" id="PF00400">
    <property type="entry name" value="WD40"/>
    <property type="match status" value="2"/>
</dbReference>
<dbReference type="RefSeq" id="XP_014551183.1">
    <property type="nucleotide sequence ID" value="XM_014695697.1"/>
</dbReference>
<dbReference type="Proteomes" id="UP000054337">
    <property type="component" value="Unassembled WGS sequence"/>
</dbReference>
<protein>
    <recommendedName>
        <fullName evidence="3">NACHT domain-containing protein</fullName>
    </recommendedName>
</protein>
<dbReference type="InterPro" id="IPR036322">
    <property type="entry name" value="WD40_repeat_dom_sf"/>
</dbReference>
<feature type="repeat" description="WD" evidence="2">
    <location>
        <begin position="625"/>
        <end position="666"/>
    </location>
</feature>
<keyword evidence="1" id="KW-0677">Repeat</keyword>
<proteinExistence type="predicted"/>
<keyword evidence="2" id="KW-0853">WD repeat</keyword>
<dbReference type="InterPro" id="IPR007111">
    <property type="entry name" value="NACHT_NTPase"/>
</dbReference>
<feature type="repeat" description="WD" evidence="2">
    <location>
        <begin position="583"/>
        <end position="624"/>
    </location>
</feature>
<reference evidence="4 5" key="1">
    <citation type="journal article" date="2013" name="PLoS Genet.">
        <title>Comparative genome structure, secondary metabolite, and effector coding capacity across Cochliobolus pathogens.</title>
        <authorList>
            <person name="Condon B.J."/>
            <person name="Leng Y."/>
            <person name="Wu D."/>
            <person name="Bushley K.E."/>
            <person name="Ohm R.A."/>
            <person name="Otillar R."/>
            <person name="Martin J."/>
            <person name="Schackwitz W."/>
            <person name="Grimwood J."/>
            <person name="MohdZainudin N."/>
            <person name="Xue C."/>
            <person name="Wang R."/>
            <person name="Manning V.A."/>
            <person name="Dhillon B."/>
            <person name="Tu Z.J."/>
            <person name="Steffenson B.J."/>
            <person name="Salamov A."/>
            <person name="Sun H."/>
            <person name="Lowry S."/>
            <person name="LaButti K."/>
            <person name="Han J."/>
            <person name="Copeland A."/>
            <person name="Lindquist E."/>
            <person name="Barry K."/>
            <person name="Schmutz J."/>
            <person name="Baker S.E."/>
            <person name="Ciuffetti L.M."/>
            <person name="Grigoriev I.V."/>
            <person name="Zhong S."/>
            <person name="Turgeon B.G."/>
        </authorList>
    </citation>
    <scope>NUCLEOTIDE SEQUENCE [LARGE SCALE GENOMIC DNA]</scope>
    <source>
        <strain evidence="4 5">FI3</strain>
    </source>
</reference>
<dbReference type="PANTHER" id="PTHR10622">
    <property type="entry name" value="HET DOMAIN-CONTAINING PROTEIN"/>
    <property type="match status" value="1"/>
</dbReference>
<gene>
    <name evidence="4" type="ORF">COCVIDRAFT_31247</name>
</gene>
<accession>W7E3D3</accession>
<dbReference type="SUPFAM" id="SSF50978">
    <property type="entry name" value="WD40 repeat-like"/>
    <property type="match status" value="1"/>
</dbReference>
<name>W7E3D3_BIPV3</name>
<evidence type="ECO:0000256" key="1">
    <source>
        <dbReference type="ARBA" id="ARBA00022737"/>
    </source>
</evidence>
<dbReference type="EMBL" id="KI968841">
    <property type="protein sequence ID" value="EUN21609.1"/>
    <property type="molecule type" value="Genomic_DNA"/>
</dbReference>
<dbReference type="PROSITE" id="PS50294">
    <property type="entry name" value="WD_REPEATS_REGION"/>
    <property type="match status" value="2"/>
</dbReference>
<evidence type="ECO:0000259" key="3">
    <source>
        <dbReference type="PROSITE" id="PS50837"/>
    </source>
</evidence>
<dbReference type="Pfam" id="PF24883">
    <property type="entry name" value="NPHP3_N"/>
    <property type="match status" value="1"/>
</dbReference>
<dbReference type="InterPro" id="IPR027417">
    <property type="entry name" value="P-loop_NTPase"/>
</dbReference>
<dbReference type="HOGENOM" id="CLU_378109_0_0_1"/>
<dbReference type="AlphaFoldDB" id="W7E3D3"/>
<dbReference type="Gene3D" id="3.40.50.300">
    <property type="entry name" value="P-loop containing nucleotide triphosphate hydrolases"/>
    <property type="match status" value="1"/>
</dbReference>
<dbReference type="PROSITE" id="PS50837">
    <property type="entry name" value="NACHT"/>
    <property type="match status" value="1"/>
</dbReference>
<evidence type="ECO:0000256" key="2">
    <source>
        <dbReference type="PROSITE-ProRule" id="PRU00221"/>
    </source>
</evidence>
<evidence type="ECO:0000313" key="5">
    <source>
        <dbReference type="Proteomes" id="UP000054337"/>
    </source>
</evidence>
<dbReference type="SUPFAM" id="SSF52540">
    <property type="entry name" value="P-loop containing nucleoside triphosphate hydrolases"/>
    <property type="match status" value="1"/>
</dbReference>
<sequence length="733" mass="83225">MIVILHAGFLHAFSRVSSGPQFLLKTAQIVWSVLIDFDIWKDENSKLPHSRSTELPSAHSIQPDAGECRLTEPLLNDDKVPRYAILSHMWGAGSDEVAFNDLTNGTDVSTAKGKADSDDFEWESAFRRSKWFTRGWTLQELLAPHAVEFFSQQCKRLGDKDSLRRQIHEITAIPEAALRGELLSQFEVEKRFSWMEHPRTTREEDMAYSLLGIFGVYIAPSYGEGVGMARKRLRYQIKKLEKCTRDLHVTDPRCDKARIEQTKGGLLEESYRWIFGNQSFLRWREDPKSRLLWIKGDPGKGMTMLLCGIINELNDPTAKTTILSYFFCQATDSRINSATAVLRGLLFMLTGKALFEDANAWIALSEIFTDILQDWTLKNVYFFVDALDECVQGLDKLLAFIVKVSSLSARARWILTSRNCYRIEQQLRLDDSGARLSLELEENAEQVSHAVDAYINYRVGELDQIQHDQLLQSLVREKLQQKAKGTFLWVSLVMKELKDVQVREVVKVLDEVPAELTDLYGRMMQNIKQLKRQNPELCLQILSTVIATQRPLHLQELCVLAALPQQGSNVEEMTMMGSCLQTLEGHSSPVYSVTFSHRSAYLASASDDHTVRVWDAGSGECVQILKGHTSTVYLVAFSHDLTRVAFASKDHTVMFWDMRAGECLHTIDVERVLYRISFDSTDRYLHTDVGVLNIRTMTISTQVSRSAETQTAQVQSVALGTGGTWITYGSKKY</sequence>
<dbReference type="PANTHER" id="PTHR10622:SF13">
    <property type="entry name" value="NACHT DOMAIN-CONTAINING PROTEIN"/>
    <property type="match status" value="1"/>
</dbReference>
<dbReference type="PROSITE" id="PS50082">
    <property type="entry name" value="WD_REPEATS_2"/>
    <property type="match status" value="2"/>
</dbReference>
<dbReference type="SMART" id="SM00320">
    <property type="entry name" value="WD40"/>
    <property type="match status" value="2"/>
</dbReference>
<dbReference type="GeneID" id="26254730"/>
<dbReference type="Gene3D" id="2.130.10.10">
    <property type="entry name" value="YVTN repeat-like/Quinoprotein amine dehydrogenase"/>
    <property type="match status" value="1"/>
</dbReference>